<feature type="coiled-coil region" evidence="3">
    <location>
        <begin position="529"/>
        <end position="591"/>
    </location>
</feature>
<protein>
    <submittedName>
        <fullName evidence="7">Unannotated protein</fullName>
    </submittedName>
</protein>
<dbReference type="PROSITE" id="PS50893">
    <property type="entry name" value="ABC_TRANSPORTER_2"/>
    <property type="match status" value="2"/>
</dbReference>
<keyword evidence="2" id="KW-0067">ATP-binding</keyword>
<dbReference type="PROSITE" id="PS00211">
    <property type="entry name" value="ABC_TRANSPORTER_1"/>
    <property type="match status" value="2"/>
</dbReference>
<dbReference type="PANTHER" id="PTHR42855:SF1">
    <property type="entry name" value="ABC TRANSPORTER DOMAIN-CONTAINING PROTEIN"/>
    <property type="match status" value="1"/>
</dbReference>
<dbReference type="GO" id="GO:0005524">
    <property type="term" value="F:ATP binding"/>
    <property type="evidence" value="ECO:0007669"/>
    <property type="project" value="UniProtKB-KW"/>
</dbReference>
<dbReference type="InterPro" id="IPR003439">
    <property type="entry name" value="ABC_transporter-like_ATP-bd"/>
</dbReference>
<dbReference type="SMART" id="SM00382">
    <property type="entry name" value="AAA"/>
    <property type="match status" value="2"/>
</dbReference>
<dbReference type="EMBL" id="CAFAAL010000285">
    <property type="protein sequence ID" value="CAB4823252.1"/>
    <property type="molecule type" value="Genomic_DNA"/>
</dbReference>
<evidence type="ECO:0000313" key="6">
    <source>
        <dbReference type="EMBL" id="CAB4878618.1"/>
    </source>
</evidence>
<gene>
    <name evidence="5" type="ORF">UFOPK3004_01955</name>
    <name evidence="6" type="ORF">UFOPK3304_01428</name>
    <name evidence="7" type="ORF">UFOPK3494_01871</name>
</gene>
<dbReference type="CDD" id="cd03221">
    <property type="entry name" value="ABCF_EF-3"/>
    <property type="match status" value="2"/>
</dbReference>
<feature type="domain" description="ABC transporter" evidence="4">
    <location>
        <begin position="4"/>
        <end position="208"/>
    </location>
</feature>
<dbReference type="InterPro" id="IPR003593">
    <property type="entry name" value="AAA+_ATPase"/>
</dbReference>
<organism evidence="7">
    <name type="scientific">freshwater metagenome</name>
    <dbReference type="NCBI Taxonomy" id="449393"/>
    <lineage>
        <taxon>unclassified sequences</taxon>
        <taxon>metagenomes</taxon>
        <taxon>ecological metagenomes</taxon>
    </lineage>
</organism>
<keyword evidence="1" id="KW-0547">Nucleotide-binding</keyword>
<dbReference type="Gene3D" id="3.40.50.300">
    <property type="entry name" value="P-loop containing nucleotide triphosphate hydrolases"/>
    <property type="match status" value="3"/>
</dbReference>
<keyword evidence="3" id="KW-0175">Coiled coil</keyword>
<dbReference type="AlphaFoldDB" id="A0A6J7HBP8"/>
<dbReference type="InterPro" id="IPR051309">
    <property type="entry name" value="ABCF_ATPase"/>
</dbReference>
<proteinExistence type="predicted"/>
<dbReference type="EMBL" id="CAFBMF010000216">
    <property type="protein sequence ID" value="CAB4917092.1"/>
    <property type="molecule type" value="Genomic_DNA"/>
</dbReference>
<dbReference type="PANTHER" id="PTHR42855">
    <property type="entry name" value="ABC TRANSPORTER ATP-BINDING SUBUNIT"/>
    <property type="match status" value="1"/>
</dbReference>
<evidence type="ECO:0000256" key="1">
    <source>
        <dbReference type="ARBA" id="ARBA00022741"/>
    </source>
</evidence>
<dbReference type="EMBL" id="CAFBLJ010000089">
    <property type="protein sequence ID" value="CAB4878618.1"/>
    <property type="molecule type" value="Genomic_DNA"/>
</dbReference>
<name>A0A6J7HBP8_9ZZZZ</name>
<evidence type="ECO:0000313" key="7">
    <source>
        <dbReference type="EMBL" id="CAB4917092.1"/>
    </source>
</evidence>
<evidence type="ECO:0000259" key="4">
    <source>
        <dbReference type="PROSITE" id="PS50893"/>
    </source>
</evidence>
<dbReference type="GO" id="GO:0016887">
    <property type="term" value="F:ATP hydrolysis activity"/>
    <property type="evidence" value="ECO:0007669"/>
    <property type="project" value="InterPro"/>
</dbReference>
<evidence type="ECO:0000256" key="2">
    <source>
        <dbReference type="ARBA" id="ARBA00022840"/>
    </source>
</evidence>
<dbReference type="InterPro" id="IPR017871">
    <property type="entry name" value="ABC_transporter-like_CS"/>
</dbReference>
<evidence type="ECO:0000313" key="5">
    <source>
        <dbReference type="EMBL" id="CAB4823252.1"/>
    </source>
</evidence>
<reference evidence="7" key="1">
    <citation type="submission" date="2020-05" db="EMBL/GenBank/DDBJ databases">
        <authorList>
            <person name="Chiriac C."/>
            <person name="Salcher M."/>
            <person name="Ghai R."/>
            <person name="Kavagutti S V."/>
        </authorList>
    </citation>
    <scope>NUCLEOTIDE SEQUENCE</scope>
</reference>
<feature type="domain" description="ABC transporter" evidence="4">
    <location>
        <begin position="283"/>
        <end position="505"/>
    </location>
</feature>
<sequence length="607" mass="65428">MIVIDAQGLKASRPNRPLFADVSITLSDGDRVGVVGLNGCGKSTLLRIISGEQEPEGGVVRRGRNARVGVLSQAPVLPKGTVREAVGGTWQGEAMLDRLGMSGLIDSQTDQLSGGQKKRVALAELLIGEWEALILDEPTNHLDLDAIAYLEEWLANYNGGLLLVTHDRHVLDRVTNKVLEIDRGKAYLHVPTGWSEGSGYAAYLSGRSEREEQAATAEQVRKNLAKTELAWLRRGAPARTTKAKSRVASATALVNTKAEAPARQGELGLTKDLGSKRLGSKGVELHGVGFSWPNGKRVLSPFDHMLEPGDRLGIVGPNGAGKSTLLDLISERLTPTEGKIDIGRTVKIGYYDQLGRDLDVTKRVRDAVAGDKGAPSLEDINLMKRFWFDGDSQFAEISTLSGGERRRLQLLLTLIEQPNVLLLDEPTNDLDLDTLRALEDFLDDWPGIVLVVSHDRAFLDRTVDEVFALDGQGGASLVRGGVAGWLKQRLERGTKPTQNTKSVSTAKLDTPAKAVVDIPASKSGSLKSASTLKRLVGQAEKALAQATTERDTISAKLIAEASSATSNHETLAKLSEQLAHAQTKVDTAEESWLNFAAEAESRGIDMS</sequence>
<dbReference type="Pfam" id="PF00005">
    <property type="entry name" value="ABC_tran"/>
    <property type="match status" value="2"/>
</dbReference>
<dbReference type="SUPFAM" id="SSF52540">
    <property type="entry name" value="P-loop containing nucleoside triphosphate hydrolases"/>
    <property type="match status" value="2"/>
</dbReference>
<dbReference type="InterPro" id="IPR027417">
    <property type="entry name" value="P-loop_NTPase"/>
</dbReference>
<evidence type="ECO:0000256" key="3">
    <source>
        <dbReference type="SAM" id="Coils"/>
    </source>
</evidence>
<accession>A0A6J7HBP8</accession>